<evidence type="ECO:0000256" key="1">
    <source>
        <dbReference type="SAM" id="Phobius"/>
    </source>
</evidence>
<keyword evidence="1" id="KW-0812">Transmembrane</keyword>
<dbReference type="InterPro" id="IPR042099">
    <property type="entry name" value="ANL_N_sf"/>
</dbReference>
<dbReference type="Pfam" id="PF00501">
    <property type="entry name" value="AMP-binding"/>
    <property type="match status" value="1"/>
</dbReference>
<dbReference type="Gene3D" id="3.40.50.12780">
    <property type="entry name" value="N-terminal domain of ligase-like"/>
    <property type="match status" value="1"/>
</dbReference>
<evidence type="ECO:0000313" key="4">
    <source>
        <dbReference type="Proteomes" id="UP000576393"/>
    </source>
</evidence>
<reference evidence="3 4" key="1">
    <citation type="submission" date="2020-07" db="EMBL/GenBank/DDBJ databases">
        <title>Sequencing the genomes of 1000 actinobacteria strains.</title>
        <authorList>
            <person name="Klenk H.-P."/>
        </authorList>
    </citation>
    <scope>NUCLEOTIDE SEQUENCE [LARGE SCALE GENOMIC DNA]</scope>
    <source>
        <strain evidence="3 4">DSM 45763</strain>
    </source>
</reference>
<keyword evidence="4" id="KW-1185">Reference proteome</keyword>
<proteinExistence type="predicted"/>
<dbReference type="SUPFAM" id="SSF56801">
    <property type="entry name" value="Acetyl-CoA synthetase-like"/>
    <property type="match status" value="1"/>
</dbReference>
<keyword evidence="1" id="KW-1133">Transmembrane helix</keyword>
<dbReference type="AlphaFoldDB" id="A0A852V506"/>
<keyword evidence="1" id="KW-0472">Membrane</keyword>
<evidence type="ECO:0000313" key="3">
    <source>
        <dbReference type="EMBL" id="NYF42264.1"/>
    </source>
</evidence>
<feature type="transmembrane region" description="Helical" evidence="1">
    <location>
        <begin position="197"/>
        <end position="219"/>
    </location>
</feature>
<evidence type="ECO:0000259" key="2">
    <source>
        <dbReference type="Pfam" id="PF00501"/>
    </source>
</evidence>
<gene>
    <name evidence="3" type="ORF">HDA43_004465</name>
</gene>
<dbReference type="InterPro" id="IPR000873">
    <property type="entry name" value="AMP-dep_synth/lig_dom"/>
</dbReference>
<dbReference type="RefSeq" id="WP_179824720.1">
    <property type="nucleotide sequence ID" value="NZ_JACCCO010000002.1"/>
</dbReference>
<name>A0A852V506_9ACTN</name>
<organism evidence="3 4">
    <name type="scientific">Streptosporangium sandarakinum</name>
    <dbReference type="NCBI Taxonomy" id="1260955"/>
    <lineage>
        <taxon>Bacteria</taxon>
        <taxon>Bacillati</taxon>
        <taxon>Actinomycetota</taxon>
        <taxon>Actinomycetes</taxon>
        <taxon>Streptosporangiales</taxon>
        <taxon>Streptosporangiaceae</taxon>
        <taxon>Streptosporangium</taxon>
    </lineage>
</organism>
<protein>
    <submittedName>
        <fullName evidence="3">Non-ribosomal peptide synthetase component F</fullName>
    </submittedName>
</protein>
<dbReference type="EMBL" id="JACCCO010000002">
    <property type="protein sequence ID" value="NYF42264.1"/>
    <property type="molecule type" value="Genomic_DNA"/>
</dbReference>
<feature type="domain" description="AMP-dependent synthetase/ligase" evidence="2">
    <location>
        <begin position="18"/>
        <end position="133"/>
    </location>
</feature>
<sequence>MRPTSSIRGTVTEAVFGRAYERGDRPALIDLGAGVVYGYRRLAGEVTLGASGLVRRGARRRQVAGIHVGDAAAQTLAVHTVIAAGGVAAPVAPGGGEVGTLLARWDARLLITTPELAEASLRAAEASRVRQVITFGQARDTVDFADLLLLEPGPLPLLDPSVQPALLTQDAGVFTHEDLIGRMHVLDRLAVLEKSDVLLVTWSLTCVLATTTLIGLALMRGALVVVAPGLSSGELAATIHDFGVTVMALPDGAIQRVQG</sequence>
<accession>A0A852V506</accession>
<comment type="caution">
    <text evidence="3">The sequence shown here is derived from an EMBL/GenBank/DDBJ whole genome shotgun (WGS) entry which is preliminary data.</text>
</comment>
<dbReference type="Proteomes" id="UP000576393">
    <property type="component" value="Unassembled WGS sequence"/>
</dbReference>